<dbReference type="InterPro" id="IPR051271">
    <property type="entry name" value="2C-system_Tx_regulators"/>
</dbReference>
<keyword evidence="8" id="KW-1185">Reference proteome</keyword>
<evidence type="ECO:0000256" key="1">
    <source>
        <dbReference type="ARBA" id="ARBA00023015"/>
    </source>
</evidence>
<dbReference type="Proteomes" id="UP000256977">
    <property type="component" value="Unassembled WGS sequence"/>
</dbReference>
<dbReference type="GO" id="GO:0003700">
    <property type="term" value="F:DNA-binding transcription factor activity"/>
    <property type="evidence" value="ECO:0007669"/>
    <property type="project" value="InterPro"/>
</dbReference>
<dbReference type="OrthoDB" id="2543932at2"/>
<keyword evidence="2" id="KW-0238">DNA-binding</keyword>
<evidence type="ECO:0000259" key="6">
    <source>
        <dbReference type="PROSITE" id="PS50110"/>
    </source>
</evidence>
<organism evidence="7 8">
    <name type="scientific">Cohnella phaseoli</name>
    <dbReference type="NCBI Taxonomy" id="456490"/>
    <lineage>
        <taxon>Bacteria</taxon>
        <taxon>Bacillati</taxon>
        <taxon>Bacillota</taxon>
        <taxon>Bacilli</taxon>
        <taxon>Bacillales</taxon>
        <taxon>Paenibacillaceae</taxon>
        <taxon>Cohnella</taxon>
    </lineage>
</organism>
<evidence type="ECO:0000313" key="8">
    <source>
        <dbReference type="Proteomes" id="UP000256977"/>
    </source>
</evidence>
<dbReference type="Gene3D" id="1.10.10.60">
    <property type="entry name" value="Homeodomain-like"/>
    <property type="match status" value="2"/>
</dbReference>
<dbReference type="PROSITE" id="PS50110">
    <property type="entry name" value="RESPONSE_REGULATORY"/>
    <property type="match status" value="1"/>
</dbReference>
<feature type="domain" description="HTH araC/xylS-type" evidence="5">
    <location>
        <begin position="452"/>
        <end position="550"/>
    </location>
</feature>
<dbReference type="InterPro" id="IPR001789">
    <property type="entry name" value="Sig_transdc_resp-reg_receiver"/>
</dbReference>
<evidence type="ECO:0000256" key="3">
    <source>
        <dbReference type="ARBA" id="ARBA00023163"/>
    </source>
</evidence>
<dbReference type="Gene3D" id="3.40.50.2300">
    <property type="match status" value="1"/>
</dbReference>
<dbReference type="RefSeq" id="WP_116064300.1">
    <property type="nucleotide sequence ID" value="NZ_QRDZ01000031.1"/>
</dbReference>
<dbReference type="PRINTS" id="PR00032">
    <property type="entry name" value="HTHARAC"/>
</dbReference>
<dbReference type="GO" id="GO:0043565">
    <property type="term" value="F:sequence-specific DNA binding"/>
    <property type="evidence" value="ECO:0007669"/>
    <property type="project" value="InterPro"/>
</dbReference>
<dbReference type="SUPFAM" id="SSF52172">
    <property type="entry name" value="CheY-like"/>
    <property type="match status" value="1"/>
</dbReference>
<dbReference type="SMART" id="SM00342">
    <property type="entry name" value="HTH_ARAC"/>
    <property type="match status" value="1"/>
</dbReference>
<dbReference type="PROSITE" id="PS01124">
    <property type="entry name" value="HTH_ARAC_FAMILY_2"/>
    <property type="match status" value="1"/>
</dbReference>
<keyword evidence="3" id="KW-0804">Transcription</keyword>
<dbReference type="InterPro" id="IPR020449">
    <property type="entry name" value="Tscrpt_reg_AraC-type_HTH"/>
</dbReference>
<evidence type="ECO:0000256" key="4">
    <source>
        <dbReference type="PROSITE-ProRule" id="PRU00169"/>
    </source>
</evidence>
<dbReference type="InterPro" id="IPR009057">
    <property type="entry name" value="Homeodomain-like_sf"/>
</dbReference>
<evidence type="ECO:0000313" key="7">
    <source>
        <dbReference type="EMBL" id="RED59474.1"/>
    </source>
</evidence>
<sequence length="553" mass="64704">MNHVLLVDDEPMIVEGLYNLLNRIEELELIVWKAHSAMEAIQVMQNNRIDILITDVRMPGMSGIELIGHVRKHWHHCKVVFLSGYSDYEYLQNAFRQGAFDYLMKPANYDTILDTLQRVIYSIQAEWQEQNVIAQAELHMQQAQTLLQKDFFKNVLGHKKLTLKSIAEHIQHFQIPLSPDQPLILMIGRVDRWPTGSQLKDKMLLEYAVNNIVEDYLQRFCRIATYSEQRYMIWFIQLREPVVPQEDAEEIRDLPKLHWYIGQLMEKIQQSIQQFIHLPVSFVLSKSDVTWTGIPITYDEMCEWMRRGIGLDEKIILVEHADLLLSHYAENELSPQEIRRNMNQLLHSLESGDSVSFHDGMTGFFRSVQKSVFLDYNLQMEIFLHLSTIFISYMNARKITKTIGQTIELKYLANYAMFANWAAFEEYCSLLATSLFSNTETERKDQKKEIIDKVDAFVIRSLNKDISLDQLSSVFHLSPYYLSRLYHSEKGITLSERIKQLKTARSKELLLIEGMKIQDVAVELGFDSVSYFTKFFKKNVGVTPQEYKLNNSR</sequence>
<keyword evidence="4" id="KW-0597">Phosphoprotein</keyword>
<proteinExistence type="predicted"/>
<name>A0A3D9ICG9_9BACL</name>
<comment type="caution">
    <text evidence="7">The sequence shown here is derived from an EMBL/GenBank/DDBJ whole genome shotgun (WGS) entry which is preliminary data.</text>
</comment>
<dbReference type="Pfam" id="PF00072">
    <property type="entry name" value="Response_reg"/>
    <property type="match status" value="1"/>
</dbReference>
<dbReference type="GO" id="GO:0000156">
    <property type="term" value="F:phosphorelay response regulator activity"/>
    <property type="evidence" value="ECO:0007669"/>
    <property type="project" value="TreeGrafter"/>
</dbReference>
<evidence type="ECO:0000259" key="5">
    <source>
        <dbReference type="PROSITE" id="PS01124"/>
    </source>
</evidence>
<dbReference type="PANTHER" id="PTHR45526:SF1">
    <property type="entry name" value="TRANSCRIPTIONAL REGULATORY PROTEIN DCUR-RELATED"/>
    <property type="match status" value="1"/>
</dbReference>
<dbReference type="SUPFAM" id="SSF46689">
    <property type="entry name" value="Homeodomain-like"/>
    <property type="match status" value="1"/>
</dbReference>
<feature type="domain" description="Response regulatory" evidence="6">
    <location>
        <begin position="3"/>
        <end position="120"/>
    </location>
</feature>
<gene>
    <name evidence="7" type="ORF">DFP98_13168</name>
</gene>
<dbReference type="EMBL" id="QRDZ01000031">
    <property type="protein sequence ID" value="RED59474.1"/>
    <property type="molecule type" value="Genomic_DNA"/>
</dbReference>
<protein>
    <submittedName>
        <fullName evidence="7">Helix-turn-helix protein</fullName>
    </submittedName>
</protein>
<keyword evidence="1" id="KW-0805">Transcription regulation</keyword>
<feature type="modified residue" description="4-aspartylphosphate" evidence="4">
    <location>
        <position position="55"/>
    </location>
</feature>
<dbReference type="PANTHER" id="PTHR45526">
    <property type="entry name" value="TRANSCRIPTIONAL REGULATORY PROTEIN DPIA"/>
    <property type="match status" value="1"/>
</dbReference>
<dbReference type="InterPro" id="IPR011006">
    <property type="entry name" value="CheY-like_superfamily"/>
</dbReference>
<dbReference type="InterPro" id="IPR018060">
    <property type="entry name" value="HTH_AraC"/>
</dbReference>
<dbReference type="Pfam" id="PF12833">
    <property type="entry name" value="HTH_18"/>
    <property type="match status" value="1"/>
</dbReference>
<dbReference type="SMART" id="SM00448">
    <property type="entry name" value="REC"/>
    <property type="match status" value="1"/>
</dbReference>
<reference evidence="7 8" key="1">
    <citation type="submission" date="2018-07" db="EMBL/GenBank/DDBJ databases">
        <title>Genomic Encyclopedia of Type Strains, Phase III (KMG-III): the genomes of soil and plant-associated and newly described type strains.</title>
        <authorList>
            <person name="Whitman W."/>
        </authorList>
    </citation>
    <scope>NUCLEOTIDE SEQUENCE [LARGE SCALE GENOMIC DNA]</scope>
    <source>
        <strain evidence="7 8">CECT 7287</strain>
    </source>
</reference>
<dbReference type="AlphaFoldDB" id="A0A3D9ICG9"/>
<dbReference type="CDD" id="cd17536">
    <property type="entry name" value="REC_YesN-like"/>
    <property type="match status" value="1"/>
</dbReference>
<evidence type="ECO:0000256" key="2">
    <source>
        <dbReference type="ARBA" id="ARBA00023125"/>
    </source>
</evidence>
<accession>A0A3D9ICG9</accession>